<dbReference type="EMBL" id="JAWWNJ010000045">
    <property type="protein sequence ID" value="KAK7018889.1"/>
    <property type="molecule type" value="Genomic_DNA"/>
</dbReference>
<organism evidence="2 3">
    <name type="scientific">Favolaschia claudopus</name>
    <dbReference type="NCBI Taxonomy" id="2862362"/>
    <lineage>
        <taxon>Eukaryota</taxon>
        <taxon>Fungi</taxon>
        <taxon>Dikarya</taxon>
        <taxon>Basidiomycota</taxon>
        <taxon>Agaricomycotina</taxon>
        <taxon>Agaricomycetes</taxon>
        <taxon>Agaricomycetidae</taxon>
        <taxon>Agaricales</taxon>
        <taxon>Marasmiineae</taxon>
        <taxon>Mycenaceae</taxon>
        <taxon>Favolaschia</taxon>
    </lineage>
</organism>
<comment type="caution">
    <text evidence="2">The sequence shown here is derived from an EMBL/GenBank/DDBJ whole genome shotgun (WGS) entry which is preliminary data.</text>
</comment>
<reference evidence="2 3" key="1">
    <citation type="journal article" date="2024" name="J Genomics">
        <title>Draft genome sequencing and assembly of Favolaschia claudopus CIRM-BRFM 2984 isolated from oak limbs.</title>
        <authorList>
            <person name="Navarro D."/>
            <person name="Drula E."/>
            <person name="Chaduli D."/>
            <person name="Cazenave R."/>
            <person name="Ahrendt S."/>
            <person name="Wang J."/>
            <person name="Lipzen A."/>
            <person name="Daum C."/>
            <person name="Barry K."/>
            <person name="Grigoriev I.V."/>
            <person name="Favel A."/>
            <person name="Rosso M.N."/>
            <person name="Martin F."/>
        </authorList>
    </citation>
    <scope>NUCLEOTIDE SEQUENCE [LARGE SCALE GENOMIC DNA]</scope>
    <source>
        <strain evidence="2 3">CIRM-BRFM 2984</strain>
    </source>
</reference>
<feature type="transmembrane region" description="Helical" evidence="1">
    <location>
        <begin position="12"/>
        <end position="31"/>
    </location>
</feature>
<proteinExistence type="predicted"/>
<name>A0AAW0B0F8_9AGAR</name>
<dbReference type="AlphaFoldDB" id="A0AAW0B0F8"/>
<evidence type="ECO:0000313" key="2">
    <source>
        <dbReference type="EMBL" id="KAK7018889.1"/>
    </source>
</evidence>
<protein>
    <recommendedName>
        <fullName evidence="4">Secreted protein</fullName>
    </recommendedName>
</protein>
<sequence length="84" mass="9033">MGDLQLSVVVPAPFPLACFLLPVLCSFLLPLPLPLSISDRSTLVPCPRSTNELSPASLHAFHSIPTPTRNPMTLTLPLTTLDDL</sequence>
<keyword evidence="3" id="KW-1185">Reference proteome</keyword>
<gene>
    <name evidence="2" type="ORF">R3P38DRAFT_1277374</name>
</gene>
<evidence type="ECO:0008006" key="4">
    <source>
        <dbReference type="Google" id="ProtNLM"/>
    </source>
</evidence>
<keyword evidence="1" id="KW-0812">Transmembrane</keyword>
<keyword evidence="1" id="KW-1133">Transmembrane helix</keyword>
<keyword evidence="1" id="KW-0472">Membrane</keyword>
<evidence type="ECO:0000313" key="3">
    <source>
        <dbReference type="Proteomes" id="UP001362999"/>
    </source>
</evidence>
<dbReference type="Proteomes" id="UP001362999">
    <property type="component" value="Unassembled WGS sequence"/>
</dbReference>
<evidence type="ECO:0000256" key="1">
    <source>
        <dbReference type="SAM" id="Phobius"/>
    </source>
</evidence>
<accession>A0AAW0B0F8</accession>